<reference evidence="1" key="1">
    <citation type="journal article" date="2014" name="Int. J. Syst. Evol. Microbiol.">
        <title>Complete genome sequence of Corynebacterium casei LMG S-19264T (=DSM 44701T), isolated from a smear-ripened cheese.</title>
        <authorList>
            <consortium name="US DOE Joint Genome Institute (JGI-PGF)"/>
            <person name="Walter F."/>
            <person name="Albersmeier A."/>
            <person name="Kalinowski J."/>
            <person name="Ruckert C."/>
        </authorList>
    </citation>
    <scope>NUCLEOTIDE SEQUENCE</scope>
    <source>
        <strain evidence="1">CGMCC 1.15290</strain>
    </source>
</reference>
<reference evidence="1" key="2">
    <citation type="submission" date="2020-09" db="EMBL/GenBank/DDBJ databases">
        <authorList>
            <person name="Sun Q."/>
            <person name="Zhou Y."/>
        </authorList>
    </citation>
    <scope>NUCLEOTIDE SEQUENCE</scope>
    <source>
        <strain evidence="1">CGMCC 1.15290</strain>
    </source>
</reference>
<organism evidence="1 2">
    <name type="scientific">Filimonas zeae</name>
    <dbReference type="NCBI Taxonomy" id="1737353"/>
    <lineage>
        <taxon>Bacteria</taxon>
        <taxon>Pseudomonadati</taxon>
        <taxon>Bacteroidota</taxon>
        <taxon>Chitinophagia</taxon>
        <taxon>Chitinophagales</taxon>
        <taxon>Chitinophagaceae</taxon>
        <taxon>Filimonas</taxon>
    </lineage>
</organism>
<gene>
    <name evidence="1" type="ORF">GCM10011379_46760</name>
</gene>
<evidence type="ECO:0008006" key="3">
    <source>
        <dbReference type="Google" id="ProtNLM"/>
    </source>
</evidence>
<keyword evidence="2" id="KW-1185">Reference proteome</keyword>
<dbReference type="EMBL" id="BMIB01000005">
    <property type="protein sequence ID" value="GGH78624.1"/>
    <property type="molecule type" value="Genomic_DNA"/>
</dbReference>
<sequence>MPKFNGYKHLVLPAVFWVVLQCTWYTVHAQSAADIQKVKQAGFYTGEHYYTRAGNDKKVLQTHSNNGLAAWNPVSLTLKGLMFVYQHVITQQLSASCPYEITCSNFSKTAIKEFGALKGILMSADRLMRCNRIALTEISPLSIDEHTGAITDDLNNYR</sequence>
<evidence type="ECO:0000313" key="1">
    <source>
        <dbReference type="EMBL" id="GGH78624.1"/>
    </source>
</evidence>
<evidence type="ECO:0000313" key="2">
    <source>
        <dbReference type="Proteomes" id="UP000627292"/>
    </source>
</evidence>
<dbReference type="PANTHER" id="PTHR33383:SF1">
    <property type="entry name" value="MEMBRANE PROTEIN INSERTION EFFICIENCY FACTOR-RELATED"/>
    <property type="match status" value="1"/>
</dbReference>
<dbReference type="AlphaFoldDB" id="A0A917J223"/>
<dbReference type="Pfam" id="PF01809">
    <property type="entry name" value="YidD"/>
    <property type="match status" value="1"/>
</dbReference>
<protein>
    <recommendedName>
        <fullName evidence="3">Membrane protein insertion efficiency factor YidD</fullName>
    </recommendedName>
</protein>
<dbReference type="SMART" id="SM01234">
    <property type="entry name" value="Haemolytic"/>
    <property type="match status" value="1"/>
</dbReference>
<comment type="caution">
    <text evidence="1">The sequence shown here is derived from an EMBL/GenBank/DDBJ whole genome shotgun (WGS) entry which is preliminary data.</text>
</comment>
<dbReference type="PANTHER" id="PTHR33383">
    <property type="entry name" value="MEMBRANE PROTEIN INSERTION EFFICIENCY FACTOR-RELATED"/>
    <property type="match status" value="1"/>
</dbReference>
<dbReference type="NCBIfam" id="TIGR00278">
    <property type="entry name" value="membrane protein insertion efficiency factor YidD"/>
    <property type="match status" value="1"/>
</dbReference>
<name>A0A917J223_9BACT</name>
<dbReference type="RefSeq" id="WP_188957030.1">
    <property type="nucleotide sequence ID" value="NZ_BMIB01000005.1"/>
</dbReference>
<accession>A0A917J223</accession>
<proteinExistence type="predicted"/>
<dbReference type="InterPro" id="IPR002696">
    <property type="entry name" value="Membr_insert_effic_factor_YidD"/>
</dbReference>
<dbReference type="Proteomes" id="UP000627292">
    <property type="component" value="Unassembled WGS sequence"/>
</dbReference>